<sequence length="130" mass="13717">MVRLHATTGDRELGWAIRGHLREEDDDANSSVQETTTDDDVRRPAMRTNGSAARVDDGGGIPAACDDGEGVAEVLLHRANPAAATLAAVWRDWIVAGDGGGLSYAAAALRATAGLGTWGKWKRTTRGCFI</sequence>
<reference evidence="4" key="1">
    <citation type="journal article" date="2005" name="Nature">
        <title>The map-based sequence of the rice genome.</title>
        <authorList>
            <consortium name="International rice genome sequencing project (IRGSP)"/>
            <person name="Matsumoto T."/>
            <person name="Wu J."/>
            <person name="Kanamori H."/>
            <person name="Katayose Y."/>
            <person name="Fujisawa M."/>
            <person name="Namiki N."/>
            <person name="Mizuno H."/>
            <person name="Yamamoto K."/>
            <person name="Antonio B.A."/>
            <person name="Baba T."/>
            <person name="Sakata K."/>
            <person name="Nagamura Y."/>
            <person name="Aoki H."/>
            <person name="Arikawa K."/>
            <person name="Arita K."/>
            <person name="Bito T."/>
            <person name="Chiden Y."/>
            <person name="Fujitsuka N."/>
            <person name="Fukunaka R."/>
            <person name="Hamada M."/>
            <person name="Harada C."/>
            <person name="Hayashi A."/>
            <person name="Hijishita S."/>
            <person name="Honda M."/>
            <person name="Hosokawa S."/>
            <person name="Ichikawa Y."/>
            <person name="Idonuma A."/>
            <person name="Iijima M."/>
            <person name="Ikeda M."/>
            <person name="Ikeno M."/>
            <person name="Ito K."/>
            <person name="Ito S."/>
            <person name="Ito T."/>
            <person name="Ito Y."/>
            <person name="Ito Y."/>
            <person name="Iwabuchi A."/>
            <person name="Kamiya K."/>
            <person name="Karasawa W."/>
            <person name="Kurita K."/>
            <person name="Katagiri S."/>
            <person name="Kikuta A."/>
            <person name="Kobayashi H."/>
            <person name="Kobayashi N."/>
            <person name="Machita K."/>
            <person name="Maehara T."/>
            <person name="Masukawa M."/>
            <person name="Mizubayashi T."/>
            <person name="Mukai Y."/>
            <person name="Nagasaki H."/>
            <person name="Nagata Y."/>
            <person name="Naito S."/>
            <person name="Nakashima M."/>
            <person name="Nakama Y."/>
            <person name="Nakamichi Y."/>
            <person name="Nakamura M."/>
            <person name="Meguro A."/>
            <person name="Negishi M."/>
            <person name="Ohta I."/>
            <person name="Ohta T."/>
            <person name="Okamoto M."/>
            <person name="Ono N."/>
            <person name="Saji S."/>
            <person name="Sakaguchi M."/>
            <person name="Sakai K."/>
            <person name="Shibata M."/>
            <person name="Shimokawa T."/>
            <person name="Song J."/>
            <person name="Takazaki Y."/>
            <person name="Terasawa K."/>
            <person name="Tsugane M."/>
            <person name="Tsuji K."/>
            <person name="Ueda S."/>
            <person name="Waki K."/>
            <person name="Yamagata H."/>
            <person name="Yamamoto M."/>
            <person name="Yamamoto S."/>
            <person name="Yamane H."/>
            <person name="Yoshiki S."/>
            <person name="Yoshihara R."/>
            <person name="Yukawa K."/>
            <person name="Zhong H."/>
            <person name="Yano M."/>
            <person name="Yuan Q."/>
            <person name="Ouyang S."/>
            <person name="Liu J."/>
            <person name="Jones K.M."/>
            <person name="Gansberger K."/>
            <person name="Moffat K."/>
            <person name="Hill J."/>
            <person name="Bera J."/>
            <person name="Fadrosh D."/>
            <person name="Jin S."/>
            <person name="Johri S."/>
            <person name="Kim M."/>
            <person name="Overton L."/>
            <person name="Reardon M."/>
            <person name="Tsitrin T."/>
            <person name="Vuong H."/>
            <person name="Weaver B."/>
            <person name="Ciecko A."/>
            <person name="Tallon L."/>
            <person name="Jackson J."/>
            <person name="Pai G."/>
            <person name="Aken S.V."/>
            <person name="Utterback T."/>
            <person name="Reidmuller S."/>
            <person name="Feldblyum T."/>
            <person name="Hsiao J."/>
            <person name="Zismann V."/>
            <person name="Iobst S."/>
            <person name="de Vazeille A.R."/>
            <person name="Buell C.R."/>
            <person name="Ying K."/>
            <person name="Li Y."/>
            <person name="Lu T."/>
            <person name="Huang Y."/>
            <person name="Zhao Q."/>
            <person name="Feng Q."/>
            <person name="Zhang L."/>
            <person name="Zhu J."/>
            <person name="Weng Q."/>
            <person name="Mu J."/>
            <person name="Lu Y."/>
            <person name="Fan D."/>
            <person name="Liu Y."/>
            <person name="Guan J."/>
            <person name="Zhang Y."/>
            <person name="Yu S."/>
            <person name="Liu X."/>
            <person name="Zhang Y."/>
            <person name="Hong G."/>
            <person name="Han B."/>
            <person name="Choisne N."/>
            <person name="Demange N."/>
            <person name="Orjeda G."/>
            <person name="Samain S."/>
            <person name="Cattolico L."/>
            <person name="Pelletier E."/>
            <person name="Couloux A."/>
            <person name="Segurens B."/>
            <person name="Wincker P."/>
            <person name="D'Hont A."/>
            <person name="Scarpelli C."/>
            <person name="Weissenbach J."/>
            <person name="Salanoubat M."/>
            <person name="Quetier F."/>
            <person name="Yu Y."/>
            <person name="Kim H.R."/>
            <person name="Rambo T."/>
            <person name="Currie J."/>
            <person name="Collura K."/>
            <person name="Luo M."/>
            <person name="Yang T."/>
            <person name="Ammiraju J.S.S."/>
            <person name="Engler F."/>
            <person name="Soderlund C."/>
            <person name="Wing R.A."/>
            <person name="Palmer L.E."/>
            <person name="de la Bastide M."/>
            <person name="Spiegel L."/>
            <person name="Nascimento L."/>
            <person name="Zutavern T."/>
            <person name="O'Shaughnessy A."/>
            <person name="Dike S."/>
            <person name="Dedhia N."/>
            <person name="Preston R."/>
            <person name="Balija V."/>
            <person name="McCombie W.R."/>
            <person name="Chow T."/>
            <person name="Chen H."/>
            <person name="Chung M."/>
            <person name="Chen C."/>
            <person name="Shaw J."/>
            <person name="Wu H."/>
            <person name="Hsiao K."/>
            <person name="Chao Y."/>
            <person name="Chu M."/>
            <person name="Cheng C."/>
            <person name="Hour A."/>
            <person name="Lee P."/>
            <person name="Lin S."/>
            <person name="Lin Y."/>
            <person name="Liou J."/>
            <person name="Liu S."/>
            <person name="Hsing Y."/>
            <person name="Raghuvanshi S."/>
            <person name="Mohanty A."/>
            <person name="Bharti A.K."/>
            <person name="Gaur A."/>
            <person name="Gupta V."/>
            <person name="Kumar D."/>
            <person name="Ravi V."/>
            <person name="Vij S."/>
            <person name="Kapur A."/>
            <person name="Khurana P."/>
            <person name="Khurana P."/>
            <person name="Khurana J.P."/>
            <person name="Tyagi A.K."/>
            <person name="Gaikwad K."/>
            <person name="Singh A."/>
            <person name="Dalal V."/>
            <person name="Srivastava S."/>
            <person name="Dixit A."/>
            <person name="Pal A.K."/>
            <person name="Ghazi I.A."/>
            <person name="Yadav M."/>
            <person name="Pandit A."/>
            <person name="Bhargava A."/>
            <person name="Sureshbabu K."/>
            <person name="Batra K."/>
            <person name="Sharma T.R."/>
            <person name="Mohapatra T."/>
            <person name="Singh N.K."/>
            <person name="Messing J."/>
            <person name="Nelson A.B."/>
            <person name="Fuks G."/>
            <person name="Kavchok S."/>
            <person name="Keizer G."/>
            <person name="Linton E."/>
            <person name="Llaca V."/>
            <person name="Song R."/>
            <person name="Tanyolac B."/>
            <person name="Young S."/>
            <person name="Ho-Il K."/>
            <person name="Hahn J.H."/>
            <person name="Sangsakoo G."/>
            <person name="Vanavichit A."/>
            <person name="de Mattos Luiz.A.T."/>
            <person name="Zimmer P.D."/>
            <person name="Malone G."/>
            <person name="Dellagostin O."/>
            <person name="de Oliveira A.C."/>
            <person name="Bevan M."/>
            <person name="Bancroft I."/>
            <person name="Minx P."/>
            <person name="Cordum H."/>
            <person name="Wilson R."/>
            <person name="Cheng Z."/>
            <person name="Jin W."/>
            <person name="Jiang J."/>
            <person name="Leong S.A."/>
            <person name="Iwama H."/>
            <person name="Gojobori T."/>
            <person name="Itoh T."/>
            <person name="Niimura Y."/>
            <person name="Fujii Y."/>
            <person name="Habara T."/>
            <person name="Sakai H."/>
            <person name="Sato Y."/>
            <person name="Wilson G."/>
            <person name="Kumar K."/>
            <person name="McCouch S."/>
            <person name="Juretic N."/>
            <person name="Hoen D."/>
            <person name="Wright S."/>
            <person name="Bruskiewich R."/>
            <person name="Bureau T."/>
            <person name="Miyao A."/>
            <person name="Hirochika H."/>
            <person name="Nishikawa T."/>
            <person name="Kadowaki K."/>
            <person name="Sugiura M."/>
            <person name="Burr B."/>
            <person name="Sasaki T."/>
        </authorList>
    </citation>
    <scope>NUCLEOTIDE SEQUENCE [LARGE SCALE GENOMIC DNA]</scope>
    <source>
        <strain evidence="4">cv. Nipponbare</strain>
    </source>
</reference>
<feature type="domain" description="DUF834" evidence="2">
    <location>
        <begin position="42"/>
        <end position="85"/>
    </location>
</feature>
<protein>
    <recommendedName>
        <fullName evidence="2">DUF834 domain-containing protein</fullName>
    </recommendedName>
</protein>
<gene>
    <name evidence="3" type="primary">OJ1051_D12.18</name>
</gene>
<dbReference type="Proteomes" id="UP000000763">
    <property type="component" value="Chromosome 7"/>
</dbReference>
<accession>Q69WU0</accession>
<evidence type="ECO:0000256" key="1">
    <source>
        <dbReference type="SAM" id="MobiDB-lite"/>
    </source>
</evidence>
<evidence type="ECO:0000313" key="3">
    <source>
        <dbReference type="EMBL" id="BAD30139.1"/>
    </source>
</evidence>
<dbReference type="AlphaFoldDB" id="Q69WU0"/>
<reference evidence="4" key="2">
    <citation type="journal article" date="2008" name="Nucleic Acids Res.">
        <title>The rice annotation project database (RAP-DB): 2008 update.</title>
        <authorList>
            <consortium name="The rice annotation project (RAP)"/>
        </authorList>
    </citation>
    <scope>GENOME REANNOTATION</scope>
    <source>
        <strain evidence="4">cv. Nipponbare</strain>
    </source>
</reference>
<evidence type="ECO:0000259" key="2">
    <source>
        <dbReference type="Pfam" id="PF05754"/>
    </source>
</evidence>
<proteinExistence type="predicted"/>
<dbReference type="InterPro" id="IPR008552">
    <property type="entry name" value="DUF834"/>
</dbReference>
<dbReference type="Pfam" id="PF05754">
    <property type="entry name" value="DUF834"/>
    <property type="match status" value="1"/>
</dbReference>
<organism evidence="3 4">
    <name type="scientific">Oryza sativa subsp. japonica</name>
    <name type="common">Rice</name>
    <dbReference type="NCBI Taxonomy" id="39947"/>
    <lineage>
        <taxon>Eukaryota</taxon>
        <taxon>Viridiplantae</taxon>
        <taxon>Streptophyta</taxon>
        <taxon>Embryophyta</taxon>
        <taxon>Tracheophyta</taxon>
        <taxon>Spermatophyta</taxon>
        <taxon>Magnoliopsida</taxon>
        <taxon>Liliopsida</taxon>
        <taxon>Poales</taxon>
        <taxon>Poaceae</taxon>
        <taxon>BOP clade</taxon>
        <taxon>Oryzoideae</taxon>
        <taxon>Oryzeae</taxon>
        <taxon>Oryzinae</taxon>
        <taxon>Oryza</taxon>
        <taxon>Oryza sativa</taxon>
    </lineage>
</organism>
<evidence type="ECO:0000313" key="4">
    <source>
        <dbReference type="Proteomes" id="UP000000763"/>
    </source>
</evidence>
<feature type="region of interest" description="Disordered" evidence="1">
    <location>
        <begin position="24"/>
        <end position="60"/>
    </location>
</feature>
<name>Q69WU0_ORYSJ</name>
<dbReference type="EMBL" id="AP003737">
    <property type="protein sequence ID" value="BAD30139.1"/>
    <property type="molecule type" value="Genomic_DNA"/>
</dbReference>